<accession>A0AA97FBZ4</accession>
<dbReference type="EMBL" id="CP043875">
    <property type="protein sequence ID" value="WOF16267.1"/>
    <property type="molecule type" value="Genomic_DNA"/>
</dbReference>
<dbReference type="GeneID" id="85229684"/>
<gene>
    <name evidence="1" type="ORF">F1737_05850</name>
</gene>
<reference evidence="1 2" key="1">
    <citation type="submission" date="2019-09" db="EMBL/GenBank/DDBJ databases">
        <title>The complete genome of Methanoplanus sp. FWC-SCC4.</title>
        <authorList>
            <person name="Chen S.-C."/>
            <person name="Zhou Y.-Z."/>
            <person name="Lai M.-C."/>
        </authorList>
    </citation>
    <scope>NUCLEOTIDE SEQUENCE [LARGE SCALE GENOMIC DNA]</scope>
    <source>
        <strain evidence="1 2">FWC-SCC4</strain>
    </source>
</reference>
<dbReference type="AlphaFoldDB" id="A0AA97FBZ4"/>
<keyword evidence="2" id="KW-1185">Reference proteome</keyword>
<organism evidence="1 2">
    <name type="scientific">Methanochimaera problematica</name>
    <dbReference type="NCBI Taxonomy" id="2609417"/>
    <lineage>
        <taxon>Archaea</taxon>
        <taxon>Methanobacteriati</taxon>
        <taxon>Methanobacteriota</taxon>
        <taxon>Stenosarchaea group</taxon>
        <taxon>Methanomicrobia</taxon>
        <taxon>Methanomicrobiales</taxon>
        <taxon>Methanomicrobiaceae</taxon>
        <taxon>Methanochimaera</taxon>
    </lineage>
</organism>
<sequence>MGEEKMKKFNFKKIGILLAMMLVAGAALVGPASAVGIDALGGGSFSGSVITYYGQAGSLYDSFDRISVSATLLNSGGGSVANTGTYTLSNTNFVSTSSHYYYSAISGTYYTDKVYASSVGPAYSDTAYFRINT</sequence>
<evidence type="ECO:0000313" key="2">
    <source>
        <dbReference type="Proteomes" id="UP001301797"/>
    </source>
</evidence>
<proteinExistence type="predicted"/>
<protein>
    <submittedName>
        <fullName evidence="1">Uncharacterized protein</fullName>
    </submittedName>
</protein>
<dbReference type="KEGG" id="mefw:F1737_05850"/>
<dbReference type="Proteomes" id="UP001301797">
    <property type="component" value="Chromosome"/>
</dbReference>
<dbReference type="RefSeq" id="WP_317137853.1">
    <property type="nucleotide sequence ID" value="NZ_CP043875.1"/>
</dbReference>
<name>A0AA97FBZ4_9EURY</name>
<evidence type="ECO:0000313" key="1">
    <source>
        <dbReference type="EMBL" id="WOF16267.1"/>
    </source>
</evidence>